<feature type="domain" description="Ig-like" evidence="2">
    <location>
        <begin position="39"/>
        <end position="126"/>
    </location>
</feature>
<dbReference type="InterPro" id="IPR013783">
    <property type="entry name" value="Ig-like_fold"/>
</dbReference>
<dbReference type="PROSITE" id="PS50835">
    <property type="entry name" value="IG_LIKE"/>
    <property type="match status" value="1"/>
</dbReference>
<sequence>MTVMKFVFICTLLFCSCFIDCKLVWKKRPEPAQIVNEYDNIELDCEFQEDNPSLVNQTQYFVIWYRDGSSQNVLSLNDKLANLDSTNYQIVGKYNLLIKNASKANSGLYTCQLFQSTDLISSVNLTVLDVILFERDNLQVLRKIPSD</sequence>
<protein>
    <recommendedName>
        <fullName evidence="2">Ig-like domain-containing protein</fullName>
    </recommendedName>
</protein>
<dbReference type="InterPro" id="IPR007110">
    <property type="entry name" value="Ig-like_dom"/>
</dbReference>
<dbReference type="OrthoDB" id="6377396at2759"/>
<dbReference type="InterPro" id="IPR003599">
    <property type="entry name" value="Ig_sub"/>
</dbReference>
<name>A0A3M7RQF5_BRAPC</name>
<reference evidence="3 4" key="1">
    <citation type="journal article" date="2018" name="Sci. Rep.">
        <title>Genomic signatures of local adaptation to the degree of environmental predictability in rotifers.</title>
        <authorList>
            <person name="Franch-Gras L."/>
            <person name="Hahn C."/>
            <person name="Garcia-Roger E.M."/>
            <person name="Carmona M.J."/>
            <person name="Serra M."/>
            <person name="Gomez A."/>
        </authorList>
    </citation>
    <scope>NUCLEOTIDE SEQUENCE [LARGE SCALE GENOMIC DNA]</scope>
    <source>
        <strain evidence="3">HYR1</strain>
    </source>
</reference>
<dbReference type="PROSITE" id="PS51257">
    <property type="entry name" value="PROKAR_LIPOPROTEIN"/>
    <property type="match status" value="1"/>
</dbReference>
<feature type="chain" id="PRO_5017982260" description="Ig-like domain-containing protein" evidence="1">
    <location>
        <begin position="22"/>
        <end position="147"/>
    </location>
</feature>
<keyword evidence="1" id="KW-0732">Signal</keyword>
<gene>
    <name evidence="3" type="ORF">BpHYR1_035639</name>
</gene>
<dbReference type="AlphaFoldDB" id="A0A3M7RQF5"/>
<accession>A0A3M7RQF5</accession>
<evidence type="ECO:0000313" key="3">
    <source>
        <dbReference type="EMBL" id="RNA25597.1"/>
    </source>
</evidence>
<organism evidence="3 4">
    <name type="scientific">Brachionus plicatilis</name>
    <name type="common">Marine rotifer</name>
    <name type="synonym">Brachionus muelleri</name>
    <dbReference type="NCBI Taxonomy" id="10195"/>
    <lineage>
        <taxon>Eukaryota</taxon>
        <taxon>Metazoa</taxon>
        <taxon>Spiralia</taxon>
        <taxon>Gnathifera</taxon>
        <taxon>Rotifera</taxon>
        <taxon>Eurotatoria</taxon>
        <taxon>Monogononta</taxon>
        <taxon>Pseudotrocha</taxon>
        <taxon>Ploima</taxon>
        <taxon>Brachionidae</taxon>
        <taxon>Brachionus</taxon>
    </lineage>
</organism>
<dbReference type="Proteomes" id="UP000276133">
    <property type="component" value="Unassembled WGS sequence"/>
</dbReference>
<evidence type="ECO:0000256" key="1">
    <source>
        <dbReference type="SAM" id="SignalP"/>
    </source>
</evidence>
<dbReference type="Gene3D" id="2.60.40.10">
    <property type="entry name" value="Immunoglobulins"/>
    <property type="match status" value="1"/>
</dbReference>
<proteinExistence type="predicted"/>
<dbReference type="EMBL" id="REGN01002896">
    <property type="protein sequence ID" value="RNA25597.1"/>
    <property type="molecule type" value="Genomic_DNA"/>
</dbReference>
<keyword evidence="4" id="KW-1185">Reference proteome</keyword>
<feature type="signal peptide" evidence="1">
    <location>
        <begin position="1"/>
        <end position="21"/>
    </location>
</feature>
<comment type="caution">
    <text evidence="3">The sequence shown here is derived from an EMBL/GenBank/DDBJ whole genome shotgun (WGS) entry which is preliminary data.</text>
</comment>
<dbReference type="Pfam" id="PF13895">
    <property type="entry name" value="Ig_2"/>
    <property type="match status" value="1"/>
</dbReference>
<evidence type="ECO:0000313" key="4">
    <source>
        <dbReference type="Proteomes" id="UP000276133"/>
    </source>
</evidence>
<dbReference type="InterPro" id="IPR036179">
    <property type="entry name" value="Ig-like_dom_sf"/>
</dbReference>
<evidence type="ECO:0000259" key="2">
    <source>
        <dbReference type="PROSITE" id="PS50835"/>
    </source>
</evidence>
<dbReference type="SUPFAM" id="SSF48726">
    <property type="entry name" value="Immunoglobulin"/>
    <property type="match status" value="1"/>
</dbReference>
<dbReference type="SMART" id="SM00409">
    <property type="entry name" value="IG"/>
    <property type="match status" value="1"/>
</dbReference>